<organism evidence="4 5">
    <name type="scientific">Fusarium globosum</name>
    <dbReference type="NCBI Taxonomy" id="78864"/>
    <lineage>
        <taxon>Eukaryota</taxon>
        <taxon>Fungi</taxon>
        <taxon>Dikarya</taxon>
        <taxon>Ascomycota</taxon>
        <taxon>Pezizomycotina</taxon>
        <taxon>Sordariomycetes</taxon>
        <taxon>Hypocreomycetidae</taxon>
        <taxon>Hypocreales</taxon>
        <taxon>Nectriaceae</taxon>
        <taxon>Fusarium</taxon>
        <taxon>Fusarium fujikuroi species complex</taxon>
    </lineage>
</organism>
<feature type="domain" description="HTH myb-type" evidence="3">
    <location>
        <begin position="75"/>
        <end position="129"/>
    </location>
</feature>
<dbReference type="EMBL" id="JAAQPF010000162">
    <property type="protein sequence ID" value="KAF5712766.1"/>
    <property type="molecule type" value="Genomic_DNA"/>
</dbReference>
<dbReference type="InterPro" id="IPR001005">
    <property type="entry name" value="SANT/Myb"/>
</dbReference>
<feature type="region of interest" description="Disordered" evidence="1">
    <location>
        <begin position="123"/>
        <end position="146"/>
    </location>
</feature>
<dbReference type="SUPFAM" id="SSF46689">
    <property type="entry name" value="Homeodomain-like"/>
    <property type="match status" value="1"/>
</dbReference>
<protein>
    <submittedName>
        <fullName evidence="4">MYB DNA-binding domain-containing protein</fullName>
    </submittedName>
</protein>
<evidence type="ECO:0000313" key="4">
    <source>
        <dbReference type="EMBL" id="KAF5712766.1"/>
    </source>
</evidence>
<dbReference type="Gene3D" id="1.10.10.60">
    <property type="entry name" value="Homeodomain-like"/>
    <property type="match status" value="1"/>
</dbReference>
<dbReference type="PROSITE" id="PS51294">
    <property type="entry name" value="HTH_MYB"/>
    <property type="match status" value="1"/>
</dbReference>
<dbReference type="PROSITE" id="PS50090">
    <property type="entry name" value="MYB_LIKE"/>
    <property type="match status" value="1"/>
</dbReference>
<sequence length="146" mass="16051">MGGFSSTFDGIQRASWEATCAPDDDVSVPQPQHLSTNNNDPRCSKRSVRKQRRGTDLKAASSVMGQAGVPNTASQPRKTRKKFTPEEDALLIRLKVTEEKKWSKIAESFPGRTSGALQARFCRELKPKPTDELSQGATSRTGSEEL</sequence>
<evidence type="ECO:0000313" key="5">
    <source>
        <dbReference type="Proteomes" id="UP000532311"/>
    </source>
</evidence>
<dbReference type="Proteomes" id="UP000532311">
    <property type="component" value="Unassembled WGS sequence"/>
</dbReference>
<dbReference type="CDD" id="cd00167">
    <property type="entry name" value="SANT"/>
    <property type="match status" value="1"/>
</dbReference>
<evidence type="ECO:0000259" key="3">
    <source>
        <dbReference type="PROSITE" id="PS51294"/>
    </source>
</evidence>
<evidence type="ECO:0000256" key="1">
    <source>
        <dbReference type="SAM" id="MobiDB-lite"/>
    </source>
</evidence>
<dbReference type="Pfam" id="PF13921">
    <property type="entry name" value="Myb_DNA-bind_6"/>
    <property type="match status" value="1"/>
</dbReference>
<evidence type="ECO:0000259" key="2">
    <source>
        <dbReference type="PROSITE" id="PS50090"/>
    </source>
</evidence>
<dbReference type="SMART" id="SM00717">
    <property type="entry name" value="SANT"/>
    <property type="match status" value="1"/>
</dbReference>
<name>A0A8H6DCR9_9HYPO</name>
<gene>
    <name evidence="4" type="ORF">FGLOB1_4359</name>
</gene>
<keyword evidence="5" id="KW-1185">Reference proteome</keyword>
<dbReference type="GO" id="GO:0003677">
    <property type="term" value="F:DNA binding"/>
    <property type="evidence" value="ECO:0007669"/>
    <property type="project" value="UniProtKB-KW"/>
</dbReference>
<keyword evidence="4" id="KW-0238">DNA-binding</keyword>
<reference evidence="4 5" key="1">
    <citation type="submission" date="2020-05" db="EMBL/GenBank/DDBJ databases">
        <title>Identification and distribution of gene clusters putatively required for synthesis of sphingolipid metabolism inhibitors in phylogenetically diverse species of the filamentous fungus Fusarium.</title>
        <authorList>
            <person name="Kim H.-S."/>
            <person name="Busman M."/>
            <person name="Brown D.W."/>
            <person name="Divon H."/>
            <person name="Uhlig S."/>
            <person name="Proctor R.H."/>
        </authorList>
    </citation>
    <scope>NUCLEOTIDE SEQUENCE [LARGE SCALE GENOMIC DNA]</scope>
    <source>
        <strain evidence="4 5">NRRL 26131</strain>
    </source>
</reference>
<feature type="region of interest" description="Disordered" evidence="1">
    <location>
        <begin position="21"/>
        <end position="86"/>
    </location>
</feature>
<feature type="compositionally biased region" description="Polar residues" evidence="1">
    <location>
        <begin position="29"/>
        <end position="41"/>
    </location>
</feature>
<feature type="domain" description="Myb-like" evidence="2">
    <location>
        <begin position="75"/>
        <end position="125"/>
    </location>
</feature>
<feature type="compositionally biased region" description="Polar residues" evidence="1">
    <location>
        <begin position="132"/>
        <end position="146"/>
    </location>
</feature>
<comment type="caution">
    <text evidence="4">The sequence shown here is derived from an EMBL/GenBank/DDBJ whole genome shotgun (WGS) entry which is preliminary data.</text>
</comment>
<proteinExistence type="predicted"/>
<dbReference type="InterPro" id="IPR009057">
    <property type="entry name" value="Homeodomain-like_sf"/>
</dbReference>
<dbReference type="InterPro" id="IPR017930">
    <property type="entry name" value="Myb_dom"/>
</dbReference>
<dbReference type="AlphaFoldDB" id="A0A8H6DCR9"/>
<accession>A0A8H6DCR9</accession>